<comment type="caution">
    <text evidence="1">The sequence shown here is derived from an EMBL/GenBank/DDBJ whole genome shotgun (WGS) entry which is preliminary data.</text>
</comment>
<dbReference type="AlphaFoldDB" id="A0A8T2YV03"/>
<proteinExistence type="predicted"/>
<dbReference type="PANTHER" id="PTHR31197">
    <property type="entry name" value="OS01G0612600 PROTEIN"/>
    <property type="match status" value="1"/>
</dbReference>
<evidence type="ECO:0000313" key="2">
    <source>
        <dbReference type="Proteomes" id="UP000807159"/>
    </source>
</evidence>
<protein>
    <submittedName>
        <fullName evidence="1">Uncharacterized protein</fullName>
    </submittedName>
</protein>
<dbReference type="PANTHER" id="PTHR31197:SF21">
    <property type="entry name" value="C2H2-TYPE DOMAIN-CONTAINING PROTEIN"/>
    <property type="match status" value="1"/>
</dbReference>
<sequence length="286" mass="32605">MAKVNKVRCKADSRRHRVMPYVLSPCSWKAGKDCHLKKKHLKASEKKDWEGATCSVCLEHPHNAVLLLCSFYNKGCRPYMCATSRRFSNYLEQYKKSYTKVTPTEGVRQENGSMDHSSFSLHAELTYERVEVPELLCPLCRGQLRKHVKAKHPLARPRAVDPVLEEKWKKLECERERNDVMSTIMSSTPEALVLGDYVIEPGYSGAQNDYDSDSDSSLGDGFLSLGSFDRGQSSGTRFRNEYHLDSDSLDEEDYGMRRSGAMGSAAISGRGFHRILLERPRRRWSL</sequence>
<keyword evidence="2" id="KW-1185">Reference proteome</keyword>
<dbReference type="InterPro" id="IPR012866">
    <property type="entry name" value="DUF1644"/>
</dbReference>
<dbReference type="Pfam" id="PF07800">
    <property type="entry name" value="DUF1644"/>
    <property type="match status" value="1"/>
</dbReference>
<name>A0A8T2YV03_POPDE</name>
<gene>
    <name evidence="1" type="ORF">H0E87_010843</name>
</gene>
<reference evidence="1" key="1">
    <citation type="journal article" date="2021" name="J. Hered.">
        <title>Genome Assembly of Salicaceae Populus deltoides (Eastern Cottonwood) I-69 Based on Nanopore Sequencing and Hi-C Technologies.</title>
        <authorList>
            <person name="Bai S."/>
            <person name="Wu H."/>
            <person name="Zhang J."/>
            <person name="Pan Z."/>
            <person name="Zhao W."/>
            <person name="Li Z."/>
            <person name="Tong C."/>
        </authorList>
    </citation>
    <scope>NUCLEOTIDE SEQUENCE</scope>
    <source>
        <tissue evidence="1">Leaf</tissue>
    </source>
</reference>
<organism evidence="1 2">
    <name type="scientific">Populus deltoides</name>
    <name type="common">Eastern poplar</name>
    <name type="synonym">Eastern cottonwood</name>
    <dbReference type="NCBI Taxonomy" id="3696"/>
    <lineage>
        <taxon>Eukaryota</taxon>
        <taxon>Viridiplantae</taxon>
        <taxon>Streptophyta</taxon>
        <taxon>Embryophyta</taxon>
        <taxon>Tracheophyta</taxon>
        <taxon>Spermatophyta</taxon>
        <taxon>Magnoliopsida</taxon>
        <taxon>eudicotyledons</taxon>
        <taxon>Gunneridae</taxon>
        <taxon>Pentapetalae</taxon>
        <taxon>rosids</taxon>
        <taxon>fabids</taxon>
        <taxon>Malpighiales</taxon>
        <taxon>Salicaceae</taxon>
        <taxon>Saliceae</taxon>
        <taxon>Populus</taxon>
    </lineage>
</organism>
<dbReference type="Proteomes" id="UP000807159">
    <property type="component" value="Chromosome 5"/>
</dbReference>
<evidence type="ECO:0000313" key="1">
    <source>
        <dbReference type="EMBL" id="KAH8508851.1"/>
    </source>
</evidence>
<dbReference type="EMBL" id="JACEGQ020000005">
    <property type="protein sequence ID" value="KAH8508851.1"/>
    <property type="molecule type" value="Genomic_DNA"/>
</dbReference>
<accession>A0A8T2YV03</accession>